<organism evidence="4">
    <name type="scientific">Grosmannia clavigera (strain kw1407 / UAMH 11150)</name>
    <name type="common">Blue stain fungus</name>
    <name type="synonym">Graphiocladiella clavigera</name>
    <dbReference type="NCBI Taxonomy" id="655863"/>
    <lineage>
        <taxon>Eukaryota</taxon>
        <taxon>Fungi</taxon>
        <taxon>Dikarya</taxon>
        <taxon>Ascomycota</taxon>
        <taxon>Pezizomycotina</taxon>
        <taxon>Sordariomycetes</taxon>
        <taxon>Sordariomycetidae</taxon>
        <taxon>Ophiostomatales</taxon>
        <taxon>Ophiostomataceae</taxon>
        <taxon>Leptographium</taxon>
    </lineage>
</organism>
<protein>
    <submittedName>
        <fullName evidence="3">Uncharacterized protein</fullName>
    </submittedName>
</protein>
<dbReference type="InParanoid" id="F0X8Q1"/>
<evidence type="ECO:0000256" key="1">
    <source>
        <dbReference type="SAM" id="Phobius"/>
    </source>
</evidence>
<sequence length="341" mass="35281">MLPMATLAAVLALPALAAAAVLHPRVDSAPSPWVTVDASGSAVTITPTVSKGSTISAPPSQLTHSATYVLVVSSSTTTKTAAPAVATAATSSGAGAFLTCSNYQGYFKPFCQPGDGSELAPGSSYYVTWDTTFFYTGATVEIGVQYNTTGSVSDFASKTIDASQGFYVWTIESSFLTTLGASSVDATIYASYTDTSNNAERATGPAVVITSAKHSLSSGHHVSALAVALPVVLGLAAIVLLCFCAWSWRRYGRVLPCCGGGGRRDAAGNQNTRTTSFLQQQPRMGVSTVVSHDAVGGSGKAEPAAATDIQLTDRDSWSPTHGTTNVFRAELRRQEAESKQG</sequence>
<dbReference type="Proteomes" id="UP000007796">
    <property type="component" value="Unassembled WGS sequence"/>
</dbReference>
<dbReference type="AlphaFoldDB" id="F0X8Q1"/>
<feature type="transmembrane region" description="Helical" evidence="1">
    <location>
        <begin position="222"/>
        <end position="246"/>
    </location>
</feature>
<dbReference type="GeneID" id="25976898"/>
<keyword evidence="1" id="KW-1133">Transmembrane helix</keyword>
<feature type="chain" id="PRO_5003260277" evidence="2">
    <location>
        <begin position="20"/>
        <end position="341"/>
    </location>
</feature>
<feature type="signal peptide" evidence="2">
    <location>
        <begin position="1"/>
        <end position="19"/>
    </location>
</feature>
<evidence type="ECO:0000313" key="4">
    <source>
        <dbReference type="Proteomes" id="UP000007796"/>
    </source>
</evidence>
<evidence type="ECO:0000256" key="2">
    <source>
        <dbReference type="SAM" id="SignalP"/>
    </source>
</evidence>
<name>F0X8Q1_GROCL</name>
<evidence type="ECO:0000313" key="3">
    <source>
        <dbReference type="EMBL" id="EFX05693.1"/>
    </source>
</evidence>
<dbReference type="RefSeq" id="XP_014175175.1">
    <property type="nucleotide sequence ID" value="XM_014319700.1"/>
</dbReference>
<keyword evidence="2" id="KW-0732">Signal</keyword>
<dbReference type="eggNOG" id="ENOG502QVDR">
    <property type="taxonomic scope" value="Eukaryota"/>
</dbReference>
<dbReference type="EMBL" id="GL629735">
    <property type="protein sequence ID" value="EFX05693.1"/>
    <property type="molecule type" value="Genomic_DNA"/>
</dbReference>
<keyword evidence="1" id="KW-0472">Membrane</keyword>
<accession>F0X8Q1</accession>
<keyword evidence="1" id="KW-0812">Transmembrane</keyword>
<dbReference type="OrthoDB" id="4084551at2759"/>
<dbReference type="Pfam" id="PF14610">
    <property type="entry name" value="Psg1"/>
    <property type="match status" value="1"/>
</dbReference>
<proteinExistence type="predicted"/>
<dbReference type="HOGENOM" id="CLU_038276_0_1_1"/>
<dbReference type="InterPro" id="IPR028000">
    <property type="entry name" value="Pma1"/>
</dbReference>
<reference evidence="3 4" key="1">
    <citation type="journal article" date="2011" name="Proc. Natl. Acad. Sci. U.S.A.">
        <title>Genome and transcriptome analyses of the mountain pine beetle-fungal symbiont Grosmannia clavigera, a lodgepole pine pathogen.</title>
        <authorList>
            <person name="DiGuistini S."/>
            <person name="Wang Y."/>
            <person name="Liao N.Y."/>
            <person name="Taylor G."/>
            <person name="Tanguay P."/>
            <person name="Feau N."/>
            <person name="Henrissat B."/>
            <person name="Chan S.K."/>
            <person name="Hesse-Orce U."/>
            <person name="Alamouti S.M."/>
            <person name="Tsui C.K.M."/>
            <person name="Docking R.T."/>
            <person name="Levasseur A."/>
            <person name="Haridas S."/>
            <person name="Robertson G."/>
            <person name="Birol I."/>
            <person name="Holt R.A."/>
            <person name="Marra M.A."/>
            <person name="Hamelin R.C."/>
            <person name="Hirst M."/>
            <person name="Jones S.J.M."/>
            <person name="Bohlmann J."/>
            <person name="Breuil C."/>
        </authorList>
    </citation>
    <scope>NUCLEOTIDE SEQUENCE [LARGE SCALE GENOMIC DNA]</scope>
    <source>
        <strain evidence="4">kw1407 / UAMH 11150</strain>
    </source>
</reference>
<keyword evidence="4" id="KW-1185">Reference proteome</keyword>
<gene>
    <name evidence="3" type="ORF">CMQ_3762</name>
</gene>